<dbReference type="VEuPathDB" id="MicrosporidiaDB:DI09_12p420"/>
<dbReference type="OrthoDB" id="343582at2759"/>
<dbReference type="GO" id="GO:0031124">
    <property type="term" value="P:mRNA 3'-end processing"/>
    <property type="evidence" value="ECO:0007669"/>
    <property type="project" value="InterPro"/>
</dbReference>
<keyword evidence="4" id="KW-1185">Reference proteome</keyword>
<dbReference type="GO" id="GO:0005737">
    <property type="term" value="C:cytoplasm"/>
    <property type="evidence" value="ECO:0007669"/>
    <property type="project" value="TreeGrafter"/>
</dbReference>
<proteinExistence type="predicted"/>
<dbReference type="InterPro" id="IPR045154">
    <property type="entry name" value="PCF11-like"/>
</dbReference>
<dbReference type="GO" id="GO:0005849">
    <property type="term" value="C:mRNA cleavage factor complex"/>
    <property type="evidence" value="ECO:0007669"/>
    <property type="project" value="TreeGrafter"/>
</dbReference>
<dbReference type="PANTHER" id="PTHR15921:SF3">
    <property type="entry name" value="PRE-MRNA CLEAVAGE COMPLEX 2 PROTEIN PCF11"/>
    <property type="match status" value="1"/>
</dbReference>
<dbReference type="SMART" id="SM00582">
    <property type="entry name" value="RPR"/>
    <property type="match status" value="1"/>
</dbReference>
<name>A0A098VVM8_9MICR</name>
<accession>A0A098VVM8</accession>
<dbReference type="RefSeq" id="XP_013239301.1">
    <property type="nucleotide sequence ID" value="XM_013383847.1"/>
</dbReference>
<dbReference type="SUPFAM" id="SSF48464">
    <property type="entry name" value="ENTH/VHS domain"/>
    <property type="match status" value="1"/>
</dbReference>
<dbReference type="GO" id="GO:0006369">
    <property type="term" value="P:termination of RNA polymerase II transcription"/>
    <property type="evidence" value="ECO:0007669"/>
    <property type="project" value="InterPro"/>
</dbReference>
<feature type="domain" description="CID" evidence="2">
    <location>
        <begin position="43"/>
        <end position="153"/>
    </location>
</feature>
<feature type="compositionally biased region" description="Polar residues" evidence="1">
    <location>
        <begin position="179"/>
        <end position="192"/>
    </location>
</feature>
<evidence type="ECO:0000313" key="4">
    <source>
        <dbReference type="Proteomes" id="UP000029725"/>
    </source>
</evidence>
<dbReference type="HOGENOM" id="CLU_585365_0_0_1"/>
<evidence type="ECO:0000313" key="3">
    <source>
        <dbReference type="EMBL" id="KGG52874.1"/>
    </source>
</evidence>
<dbReference type="InterPro" id="IPR008942">
    <property type="entry name" value="ENTH_VHS"/>
</dbReference>
<dbReference type="Gene3D" id="1.25.40.90">
    <property type="match status" value="1"/>
</dbReference>
<dbReference type="AlphaFoldDB" id="A0A098VVM8"/>
<protein>
    <recommendedName>
        <fullName evidence="2">CID domain-containing protein</fullName>
    </recommendedName>
</protein>
<dbReference type="GO" id="GO:0000993">
    <property type="term" value="F:RNA polymerase II complex binding"/>
    <property type="evidence" value="ECO:0007669"/>
    <property type="project" value="InterPro"/>
</dbReference>
<dbReference type="GeneID" id="25258273"/>
<comment type="caution">
    <text evidence="3">The sequence shown here is derived from an EMBL/GenBank/DDBJ whole genome shotgun (WGS) entry which is preliminary data.</text>
</comment>
<evidence type="ECO:0000259" key="2">
    <source>
        <dbReference type="SMART" id="SM00582"/>
    </source>
</evidence>
<dbReference type="InterPro" id="IPR006569">
    <property type="entry name" value="CID_dom"/>
</dbReference>
<dbReference type="EMBL" id="JMKJ01000033">
    <property type="protein sequence ID" value="KGG52874.1"/>
    <property type="molecule type" value="Genomic_DNA"/>
</dbReference>
<feature type="compositionally biased region" description="Polar residues" evidence="1">
    <location>
        <begin position="451"/>
        <end position="460"/>
    </location>
</feature>
<feature type="region of interest" description="Disordered" evidence="1">
    <location>
        <begin position="403"/>
        <end position="467"/>
    </location>
</feature>
<organism evidence="3 4">
    <name type="scientific">Mitosporidium daphniae</name>
    <dbReference type="NCBI Taxonomy" id="1485682"/>
    <lineage>
        <taxon>Eukaryota</taxon>
        <taxon>Fungi</taxon>
        <taxon>Fungi incertae sedis</taxon>
        <taxon>Microsporidia</taxon>
        <taxon>Mitosporidium</taxon>
    </lineage>
</organism>
<feature type="region of interest" description="Disordered" evidence="1">
    <location>
        <begin position="162"/>
        <end position="192"/>
    </location>
</feature>
<reference evidence="3 4" key="1">
    <citation type="submission" date="2014-04" db="EMBL/GenBank/DDBJ databases">
        <title>A new species of microsporidia sheds light on the evolution of extreme parasitism.</title>
        <authorList>
            <person name="Haag K.L."/>
            <person name="James T.Y."/>
            <person name="Larsson R."/>
            <person name="Schaer T.M."/>
            <person name="Refardt D."/>
            <person name="Pombert J.-F."/>
            <person name="Ebert D."/>
        </authorList>
    </citation>
    <scope>NUCLEOTIDE SEQUENCE [LARGE SCALE GENOMIC DNA]</scope>
    <source>
        <strain evidence="3 4">UGP3</strain>
        <tissue evidence="3">Spores</tissue>
    </source>
</reference>
<sequence>MAWCPPPPILPDTMHPSDVPDAVPGNADILEDTSLKSNHAYLEYSRALRDLTFNSKPIINGLTILAHEYSRSSNSKPVAAAVLDYFLKNLPLPVADYVPLFTSKIAYAFSTVFLSLKFDHSNPNDQRDFLRVLQTWHNVFPHSTIKEIEAAIFGNTNPIPSSSHASSIGTDAGNDHGKSQSNVWMQQQQPHLSRNSIPAYPQVGYPFHFPTSPYHQHPFGTHYPINQFIGQMSSAHQSGQTPPHLQPRSQAPHLAQPFVQPTQSSAISRPGHALNEPVTFTSGNPLDLLEELKDFLQTSSSDQLFFYRSPPVRVDLSFSGIQSITADFFSFLYEKLPLQCHVCGLRWGDDSSHRMLFDHHLDIHFRKARRNQDPSFRRSLARQWYPLGETEWKLLRLTGKPNDISTVEERKPPEPPVSKRTRHESVDPNYSDEENGDEDTPESLFIPKRPNFSNRLPNNGNEDEDDE</sequence>
<dbReference type="Proteomes" id="UP000029725">
    <property type="component" value="Unassembled WGS sequence"/>
</dbReference>
<gene>
    <name evidence="3" type="ORF">DI09_12p420</name>
</gene>
<feature type="compositionally biased region" description="Acidic residues" evidence="1">
    <location>
        <begin position="430"/>
        <end position="441"/>
    </location>
</feature>
<dbReference type="PANTHER" id="PTHR15921">
    <property type="entry name" value="PRE-MRNA CLEAVAGE COMPLEX II"/>
    <property type="match status" value="1"/>
</dbReference>
<evidence type="ECO:0000256" key="1">
    <source>
        <dbReference type="SAM" id="MobiDB-lite"/>
    </source>
</evidence>
<dbReference type="GO" id="GO:0003729">
    <property type="term" value="F:mRNA binding"/>
    <property type="evidence" value="ECO:0007669"/>
    <property type="project" value="InterPro"/>
</dbReference>